<dbReference type="EMBL" id="NMUH01000508">
    <property type="protein sequence ID" value="MQL80465.1"/>
    <property type="molecule type" value="Genomic_DNA"/>
</dbReference>
<comment type="caution">
    <text evidence="1">The sequence shown here is derived from an EMBL/GenBank/DDBJ whole genome shotgun (WGS) entry which is preliminary data.</text>
</comment>
<protein>
    <submittedName>
        <fullName evidence="1">Uncharacterized protein</fullName>
    </submittedName>
</protein>
<gene>
    <name evidence="1" type="ORF">Taro_012917</name>
</gene>
<dbReference type="AlphaFoldDB" id="A0A843UAG1"/>
<sequence length="190" mass="21677">MERRYSTHKLGHLRGSIKQETKIANGIQLLRSGAAFKCHPTQGERDTFLYVIAHSSRTTTNLLKLQFTPGFPKLPNKKNRAIWYVEEVEGGVHLVWCTLYFCRPRVYADRVHLPNYADCPSDRGKIDPGSASHYITSLLHAHVPEPVDSSKEFPLSVRDLLFDMFMETYDKAMADHYAKSTPQPDLDLEA</sequence>
<keyword evidence="2" id="KW-1185">Reference proteome</keyword>
<reference evidence="1" key="1">
    <citation type="submission" date="2017-07" db="EMBL/GenBank/DDBJ databases">
        <title>Taro Niue Genome Assembly and Annotation.</title>
        <authorList>
            <person name="Atibalentja N."/>
            <person name="Keating K."/>
            <person name="Fields C.J."/>
        </authorList>
    </citation>
    <scope>NUCLEOTIDE SEQUENCE</scope>
    <source>
        <strain evidence="1">Niue_2</strain>
        <tissue evidence="1">Leaf</tissue>
    </source>
</reference>
<proteinExistence type="predicted"/>
<evidence type="ECO:0000313" key="2">
    <source>
        <dbReference type="Proteomes" id="UP000652761"/>
    </source>
</evidence>
<dbReference type="Proteomes" id="UP000652761">
    <property type="component" value="Unassembled WGS sequence"/>
</dbReference>
<organism evidence="1 2">
    <name type="scientific">Colocasia esculenta</name>
    <name type="common">Wild taro</name>
    <name type="synonym">Arum esculentum</name>
    <dbReference type="NCBI Taxonomy" id="4460"/>
    <lineage>
        <taxon>Eukaryota</taxon>
        <taxon>Viridiplantae</taxon>
        <taxon>Streptophyta</taxon>
        <taxon>Embryophyta</taxon>
        <taxon>Tracheophyta</taxon>
        <taxon>Spermatophyta</taxon>
        <taxon>Magnoliopsida</taxon>
        <taxon>Liliopsida</taxon>
        <taxon>Araceae</taxon>
        <taxon>Aroideae</taxon>
        <taxon>Colocasieae</taxon>
        <taxon>Colocasia</taxon>
    </lineage>
</organism>
<accession>A0A843UAG1</accession>
<evidence type="ECO:0000313" key="1">
    <source>
        <dbReference type="EMBL" id="MQL80465.1"/>
    </source>
</evidence>
<name>A0A843UAG1_COLES</name>